<dbReference type="RefSeq" id="WP_194020960.1">
    <property type="nucleotide sequence ID" value="NZ_JADEVV010000070.1"/>
</dbReference>
<reference evidence="2 3" key="1">
    <citation type="submission" date="2020-10" db="EMBL/GenBank/DDBJ databases">
        <authorList>
            <person name="Castelo-Branco R."/>
            <person name="Eusebio N."/>
            <person name="Adriana R."/>
            <person name="Vieira A."/>
            <person name="Brugerolle De Fraissinette N."/>
            <person name="Rezende De Castro R."/>
            <person name="Schneider M.P."/>
            <person name="Vasconcelos V."/>
            <person name="Leao P.N."/>
        </authorList>
    </citation>
    <scope>NUCLEOTIDE SEQUENCE [LARGE SCALE GENOMIC DNA]</scope>
    <source>
        <strain evidence="2 3">LEGE 00031</strain>
    </source>
</reference>
<dbReference type="InterPro" id="IPR025202">
    <property type="entry name" value="PLD-like_dom"/>
</dbReference>
<keyword evidence="3" id="KW-1185">Reference proteome</keyword>
<gene>
    <name evidence="2" type="ORF">IQ217_17320</name>
</gene>
<dbReference type="CDD" id="cd00138">
    <property type="entry name" value="PLDc_SF"/>
    <property type="match status" value="1"/>
</dbReference>
<proteinExistence type="predicted"/>
<evidence type="ECO:0000313" key="3">
    <source>
        <dbReference type="Proteomes" id="UP000658720"/>
    </source>
</evidence>
<dbReference type="SUPFAM" id="SSF56024">
    <property type="entry name" value="Phospholipase D/nuclease"/>
    <property type="match status" value="1"/>
</dbReference>
<protein>
    <recommendedName>
        <fullName evidence="1">PLD phosphodiesterase domain-containing protein</fullName>
    </recommendedName>
</protein>
<comment type="caution">
    <text evidence="2">The sequence shown here is derived from an EMBL/GenBank/DDBJ whole genome shotgun (WGS) entry which is preliminary data.</text>
</comment>
<evidence type="ECO:0000313" key="2">
    <source>
        <dbReference type="EMBL" id="MBE9255561.1"/>
    </source>
</evidence>
<dbReference type="EMBL" id="JADEVV010000070">
    <property type="protein sequence ID" value="MBE9255561.1"/>
    <property type="molecule type" value="Genomic_DNA"/>
</dbReference>
<dbReference type="Proteomes" id="UP000658720">
    <property type="component" value="Unassembled WGS sequence"/>
</dbReference>
<sequence>MGLDLSHFPKNPDFSTAKCPSCGALTNTPHFMLKILSKSSSYSIDEINEKLVCPICQYENAFLYCDNKIDDYTLENVYQIATGLSQLKDTCNPSIKNINKTPLVSLLELLTMSSKFIHICTYSFDIPMLFILKTVSIKIPVVLIFNEKVNNSWLLEEISRSNKEDKNLSIYQVPRDHQKLIVIDGLIAIKGSQNFTSRAWRNLEDNKEIADFESDVTKVRELNNSFFASTIKEWREINDKPYSPYPF</sequence>
<dbReference type="InterPro" id="IPR001736">
    <property type="entry name" value="PLipase_D/transphosphatidylase"/>
</dbReference>
<name>A0ABR9VZA8_9SYNC</name>
<accession>A0ABR9VZA8</accession>
<dbReference type="PROSITE" id="PS50035">
    <property type="entry name" value="PLD"/>
    <property type="match status" value="1"/>
</dbReference>
<evidence type="ECO:0000259" key="1">
    <source>
        <dbReference type="PROSITE" id="PS50035"/>
    </source>
</evidence>
<organism evidence="2 3">
    <name type="scientific">Synechocystis salina LEGE 00031</name>
    <dbReference type="NCBI Taxonomy" id="1828736"/>
    <lineage>
        <taxon>Bacteria</taxon>
        <taxon>Bacillati</taxon>
        <taxon>Cyanobacteriota</taxon>
        <taxon>Cyanophyceae</taxon>
        <taxon>Synechococcales</taxon>
        <taxon>Merismopediaceae</taxon>
        <taxon>Synechocystis</taxon>
    </lineage>
</organism>
<dbReference type="Gene3D" id="3.30.870.10">
    <property type="entry name" value="Endonuclease Chain A"/>
    <property type="match status" value="1"/>
</dbReference>
<feature type="domain" description="PLD phosphodiesterase" evidence="1">
    <location>
        <begin position="172"/>
        <end position="199"/>
    </location>
</feature>
<dbReference type="Pfam" id="PF13091">
    <property type="entry name" value="PLDc_2"/>
    <property type="match status" value="1"/>
</dbReference>